<accession>A0A7H0LGS8</accession>
<keyword evidence="5 7" id="KW-1133">Transmembrane helix</keyword>
<proteinExistence type="inferred from homology"/>
<comment type="cofactor">
    <cofactor evidence="1">
        <name>Zn(2+)</name>
        <dbReference type="ChEBI" id="CHEBI:29105"/>
    </cofactor>
</comment>
<name>A0A7H0LGS8_9SPHN</name>
<evidence type="ECO:0000256" key="3">
    <source>
        <dbReference type="ARBA" id="ARBA00007931"/>
    </source>
</evidence>
<evidence type="ECO:0000313" key="10">
    <source>
        <dbReference type="Proteomes" id="UP000516148"/>
    </source>
</evidence>
<dbReference type="KEGG" id="spap:H3Z74_19555"/>
<dbReference type="GO" id="GO:0005737">
    <property type="term" value="C:cytoplasm"/>
    <property type="evidence" value="ECO:0007669"/>
    <property type="project" value="TreeGrafter"/>
</dbReference>
<gene>
    <name evidence="9" type="ORF">H3Z74_19555</name>
</gene>
<dbReference type="PANTHER" id="PTHR13325">
    <property type="entry name" value="PROTEASE M50 MEMBRANE-BOUND TRANSCRIPTION FACTOR SITE 2 PROTEASE"/>
    <property type="match status" value="1"/>
</dbReference>
<feature type="transmembrane region" description="Helical" evidence="7">
    <location>
        <begin position="112"/>
        <end position="132"/>
    </location>
</feature>
<evidence type="ECO:0000313" key="9">
    <source>
        <dbReference type="EMBL" id="QNQ08881.1"/>
    </source>
</evidence>
<feature type="domain" description="Peptidase M50" evidence="8">
    <location>
        <begin position="152"/>
        <end position="235"/>
    </location>
</feature>
<dbReference type="InterPro" id="IPR008915">
    <property type="entry name" value="Peptidase_M50"/>
</dbReference>
<dbReference type="EMBL" id="CP061038">
    <property type="protein sequence ID" value="QNQ08881.1"/>
    <property type="molecule type" value="Genomic_DNA"/>
</dbReference>
<dbReference type="GO" id="GO:0004222">
    <property type="term" value="F:metalloendopeptidase activity"/>
    <property type="evidence" value="ECO:0007669"/>
    <property type="project" value="InterPro"/>
</dbReference>
<feature type="transmembrane region" description="Helical" evidence="7">
    <location>
        <begin position="181"/>
        <end position="200"/>
    </location>
</feature>
<evidence type="ECO:0000256" key="4">
    <source>
        <dbReference type="ARBA" id="ARBA00022692"/>
    </source>
</evidence>
<keyword evidence="6 7" id="KW-0472">Membrane</keyword>
<feature type="transmembrane region" description="Helical" evidence="7">
    <location>
        <begin position="296"/>
        <end position="318"/>
    </location>
</feature>
<dbReference type="Pfam" id="PF02163">
    <property type="entry name" value="Peptidase_M50"/>
    <property type="match status" value="1"/>
</dbReference>
<evidence type="ECO:0000256" key="6">
    <source>
        <dbReference type="ARBA" id="ARBA00023136"/>
    </source>
</evidence>
<dbReference type="AlphaFoldDB" id="A0A7H0LGS8"/>
<dbReference type="GO" id="GO:0016020">
    <property type="term" value="C:membrane"/>
    <property type="evidence" value="ECO:0007669"/>
    <property type="project" value="InterPro"/>
</dbReference>
<dbReference type="InterPro" id="IPR001193">
    <property type="entry name" value="MBTPS2"/>
</dbReference>
<keyword evidence="10" id="KW-1185">Reference proteome</keyword>
<feature type="transmembrane region" description="Helical" evidence="7">
    <location>
        <begin position="139"/>
        <end position="161"/>
    </location>
</feature>
<feature type="transmembrane region" description="Helical" evidence="7">
    <location>
        <begin position="241"/>
        <end position="261"/>
    </location>
</feature>
<protein>
    <recommendedName>
        <fullName evidence="8">Peptidase M50 domain-containing protein</fullName>
    </recommendedName>
</protein>
<evidence type="ECO:0000256" key="5">
    <source>
        <dbReference type="ARBA" id="ARBA00022989"/>
    </source>
</evidence>
<dbReference type="GO" id="GO:0012505">
    <property type="term" value="C:endomembrane system"/>
    <property type="evidence" value="ECO:0007669"/>
    <property type="project" value="UniProtKB-SubCell"/>
</dbReference>
<sequence length="355" mass="39856">MLKVKDSLEFYALEGGLFHIYDVSTARHFKLGQQEVTWLRLLDGTRSQEQLAARIPFEYFQKFVATVARMGLLETAAASKKAISPLKIKVLNVDPAWLIDAHPRFARVYREMLSWATLPIFLFNLFLIAALFPFARPALTGFSVGFGIIPFYLASILVIGLVHELSHAFVARSYGVKVPRIGLMLFFLHPAFYADVSAINMLTDRPKRLRTLFAGIQANNLLVTVALVAALFLIGTPAFPYAILFAGLNAILIFVNLIPFVEYDGYYIFQELVGEPNFNRNAFINVMGSTQRRADYVLYFAVSQIFQVALVISALLVLRTGANRLWPSPIVDIAFLVLLVLTPPILGMLRFRAMK</sequence>
<feature type="transmembrane region" description="Helical" evidence="7">
    <location>
        <begin position="330"/>
        <end position="349"/>
    </location>
</feature>
<dbReference type="GO" id="GO:0031293">
    <property type="term" value="P:membrane protein intracellular domain proteolysis"/>
    <property type="evidence" value="ECO:0007669"/>
    <property type="project" value="TreeGrafter"/>
</dbReference>
<evidence type="ECO:0000259" key="8">
    <source>
        <dbReference type="Pfam" id="PF02163"/>
    </source>
</evidence>
<feature type="transmembrane region" description="Helical" evidence="7">
    <location>
        <begin position="212"/>
        <end position="235"/>
    </location>
</feature>
<evidence type="ECO:0000256" key="1">
    <source>
        <dbReference type="ARBA" id="ARBA00001947"/>
    </source>
</evidence>
<evidence type="ECO:0000256" key="7">
    <source>
        <dbReference type="SAM" id="Phobius"/>
    </source>
</evidence>
<comment type="subcellular location">
    <subcellularLocation>
        <location evidence="2">Endomembrane system</location>
        <topology evidence="2">Multi-pass membrane protein</topology>
    </subcellularLocation>
</comment>
<organism evidence="9 10">
    <name type="scientific">Sphingomonas alpina</name>
    <dbReference type="NCBI Taxonomy" id="653931"/>
    <lineage>
        <taxon>Bacteria</taxon>
        <taxon>Pseudomonadati</taxon>
        <taxon>Pseudomonadota</taxon>
        <taxon>Alphaproteobacteria</taxon>
        <taxon>Sphingomonadales</taxon>
        <taxon>Sphingomonadaceae</taxon>
        <taxon>Sphingomonas</taxon>
    </lineage>
</organism>
<reference evidence="9 10" key="1">
    <citation type="submission" date="2020-09" db="EMBL/GenBank/DDBJ databases">
        <title>Sphingomonas sp., a new species isolated from pork steak.</title>
        <authorList>
            <person name="Heidler von Heilborn D."/>
        </authorList>
    </citation>
    <scope>NUCLEOTIDE SEQUENCE [LARGE SCALE GENOMIC DNA]</scope>
    <source>
        <strain evidence="10">S8-3T</strain>
    </source>
</reference>
<comment type="similarity">
    <text evidence="3">Belongs to the peptidase M50B family.</text>
</comment>
<dbReference type="Proteomes" id="UP000516148">
    <property type="component" value="Chromosome"/>
</dbReference>
<dbReference type="PANTHER" id="PTHR13325:SF3">
    <property type="entry name" value="MEMBRANE-BOUND TRANSCRIPTION FACTOR SITE-2 PROTEASE"/>
    <property type="match status" value="1"/>
</dbReference>
<dbReference type="RefSeq" id="WP_187761207.1">
    <property type="nucleotide sequence ID" value="NZ_CP061038.1"/>
</dbReference>
<keyword evidence="4 7" id="KW-0812">Transmembrane</keyword>
<evidence type="ECO:0000256" key="2">
    <source>
        <dbReference type="ARBA" id="ARBA00004127"/>
    </source>
</evidence>